<feature type="region of interest" description="Disordered" evidence="7">
    <location>
        <begin position="935"/>
        <end position="962"/>
    </location>
</feature>
<feature type="compositionally biased region" description="Polar residues" evidence="7">
    <location>
        <begin position="641"/>
        <end position="656"/>
    </location>
</feature>
<dbReference type="Pfam" id="PF21319">
    <property type="entry name" value="zf-FCS_1"/>
    <property type="match status" value="1"/>
</dbReference>
<feature type="region of interest" description="Disordered" evidence="7">
    <location>
        <begin position="724"/>
        <end position="756"/>
    </location>
</feature>
<evidence type="ECO:0000259" key="8">
    <source>
        <dbReference type="PROSITE" id="PS51024"/>
    </source>
</evidence>
<feature type="region of interest" description="Disordered" evidence="7">
    <location>
        <begin position="439"/>
        <end position="469"/>
    </location>
</feature>
<evidence type="ECO:0000256" key="3">
    <source>
        <dbReference type="ARBA" id="ARBA00022771"/>
    </source>
</evidence>
<feature type="domain" description="FCS-type" evidence="8">
    <location>
        <begin position="752"/>
        <end position="786"/>
    </location>
</feature>
<reference evidence="9" key="1">
    <citation type="journal article" date="2023" name="DNA Res.">
        <title>Chromosome-level genome assembly of Phrynocephalus forsythii using third-generation DNA sequencing and Hi-C analysis.</title>
        <authorList>
            <person name="Qi Y."/>
            <person name="Zhao W."/>
            <person name="Zhao Y."/>
            <person name="Niu C."/>
            <person name="Cao S."/>
            <person name="Zhang Y."/>
        </authorList>
    </citation>
    <scope>NUCLEOTIDE SEQUENCE</scope>
    <source>
        <tissue evidence="9">Muscle</tissue>
    </source>
</reference>
<accession>A0A9Q0X9H0</accession>
<evidence type="ECO:0000313" key="10">
    <source>
        <dbReference type="Proteomes" id="UP001142489"/>
    </source>
</evidence>
<evidence type="ECO:0000256" key="2">
    <source>
        <dbReference type="ARBA" id="ARBA00022723"/>
    </source>
</evidence>
<feature type="compositionally biased region" description="Low complexity" evidence="7">
    <location>
        <begin position="455"/>
        <end position="469"/>
    </location>
</feature>
<evidence type="ECO:0000256" key="5">
    <source>
        <dbReference type="ARBA" id="ARBA00023242"/>
    </source>
</evidence>
<feature type="region of interest" description="Disordered" evidence="7">
    <location>
        <begin position="266"/>
        <end position="362"/>
    </location>
</feature>
<evidence type="ECO:0000313" key="9">
    <source>
        <dbReference type="EMBL" id="KAJ7306569.1"/>
    </source>
</evidence>
<dbReference type="GO" id="GO:0008270">
    <property type="term" value="F:zinc ion binding"/>
    <property type="evidence" value="ECO:0007669"/>
    <property type="project" value="UniProtKB-KW"/>
</dbReference>
<dbReference type="OrthoDB" id="2390104at2759"/>
<organism evidence="9 10">
    <name type="scientific">Phrynocephalus forsythii</name>
    <dbReference type="NCBI Taxonomy" id="171643"/>
    <lineage>
        <taxon>Eukaryota</taxon>
        <taxon>Metazoa</taxon>
        <taxon>Chordata</taxon>
        <taxon>Craniata</taxon>
        <taxon>Vertebrata</taxon>
        <taxon>Euteleostomi</taxon>
        <taxon>Lepidosauria</taxon>
        <taxon>Squamata</taxon>
        <taxon>Bifurcata</taxon>
        <taxon>Unidentata</taxon>
        <taxon>Episquamata</taxon>
        <taxon>Toxicofera</taxon>
        <taxon>Iguania</taxon>
        <taxon>Acrodonta</taxon>
        <taxon>Agamidae</taxon>
        <taxon>Agaminae</taxon>
        <taxon>Phrynocephalus</taxon>
    </lineage>
</organism>
<dbReference type="GO" id="GO:0042393">
    <property type="term" value="F:histone binding"/>
    <property type="evidence" value="ECO:0007669"/>
    <property type="project" value="TreeGrafter"/>
</dbReference>
<evidence type="ECO:0000256" key="1">
    <source>
        <dbReference type="ARBA" id="ARBA00004123"/>
    </source>
</evidence>
<feature type="region of interest" description="Disordered" evidence="7">
    <location>
        <begin position="803"/>
        <end position="892"/>
    </location>
</feature>
<evidence type="ECO:0000256" key="4">
    <source>
        <dbReference type="ARBA" id="ARBA00022833"/>
    </source>
</evidence>
<dbReference type="GO" id="GO:0035102">
    <property type="term" value="C:PRC1 complex"/>
    <property type="evidence" value="ECO:0007669"/>
    <property type="project" value="TreeGrafter"/>
</dbReference>
<dbReference type="InterPro" id="IPR050548">
    <property type="entry name" value="PcG_chromatin_remod_factors"/>
</dbReference>
<dbReference type="AlphaFoldDB" id="A0A9Q0X9H0"/>
<feature type="compositionally biased region" description="Pro residues" evidence="7">
    <location>
        <begin position="187"/>
        <end position="203"/>
    </location>
</feature>
<dbReference type="GO" id="GO:0003682">
    <property type="term" value="F:chromatin binding"/>
    <property type="evidence" value="ECO:0007669"/>
    <property type="project" value="TreeGrafter"/>
</dbReference>
<evidence type="ECO:0000256" key="7">
    <source>
        <dbReference type="SAM" id="MobiDB-lite"/>
    </source>
</evidence>
<feature type="compositionally biased region" description="Gly residues" evidence="7">
    <location>
        <begin position="410"/>
        <end position="419"/>
    </location>
</feature>
<feature type="non-terminal residue" evidence="9">
    <location>
        <position position="1"/>
    </location>
</feature>
<feature type="region of interest" description="Disordered" evidence="7">
    <location>
        <begin position="374"/>
        <end position="425"/>
    </location>
</feature>
<feature type="compositionally biased region" description="Basic and acidic residues" evidence="7">
    <location>
        <begin position="581"/>
        <end position="594"/>
    </location>
</feature>
<dbReference type="InterPro" id="IPR012313">
    <property type="entry name" value="Znf_FCS"/>
</dbReference>
<dbReference type="Pfam" id="PF16616">
    <property type="entry name" value="PHC2_SAM_assoc"/>
    <property type="match status" value="1"/>
</dbReference>
<protein>
    <recommendedName>
        <fullName evidence="8">FCS-type domain-containing protein</fullName>
    </recommendedName>
</protein>
<feature type="region of interest" description="Disordered" evidence="7">
    <location>
        <begin position="568"/>
        <end position="673"/>
    </location>
</feature>
<sequence>GPPGPGSGARARPPRWRAHVNGEVCARARAYVRASGGVSAFFAAGGRWRWWWGSLARAGGLRVHVKASYIPLTAHHPLGHPSSFPPNVSGTLDGYHGERAAPSPSPPSQHCRYGDGGHHHHHRCHHHCHQYQQWTPSWPTALHVQRDPRSPGCSGHPAGLAPAAEHGRPVPPADVCRSAAAPYAPDSGPPAAAPGQQPAPEPGSCPTGKPGCEQAKQFLHQYWPHANATPNAHDQPGHFSSGRPAHQPGPERELCCRHRLRHRPAGGLAGQRQQPHPDGQPGPDVPACSDAHLHPHSRSHGGAARGHHHHGHGHPAVHHYGSDTKLRPPPPADGEPGSGLVFFGSAAPDLGHEAHPKRQPPSRLFLLRSRSFSGQGGRADLRHQGGHGRAFPGPAEEGRRGWQQQPRGRGWFGPPGGAGNRTVTPVTTHPLIAPAYSQLQSHQMASQPPPPKPAQHQFVIQQQQQIQPRLPSQLQANACANFGNSAGPQAQGHLPSQVTPVHLPSCQASNQHKAGANQPPQHLAHPSGAPAQGPLRPESGSPSRAAGCPNHGTQRRFQHASAVILQVQPSAGMPSVNTVENSRKDPGLGEKTPADSRPAPPHLPPPTSSMSPSAPPEPQAQECTGSQPHEAVRDSVRPPLDTSSPGMTSGNGTAAPSTVAGAAPHNGENKPPQALVKPQILTHVIEGFVIQEGAEPFPVGRSSLLVGSLKKKYAQSLLAEKSLQQQQQQQQQDNTTTTDSEMEDPYLQESKEEGSPPKLKCELCGRLDFAYKFKRSKRFCSMACAKRYNVGCTKRVGLFHPDRSKLQKANTPQHSRRRTCKATLPPLSKESKKVAPVSLPPSSGPLPITGSLQLAHGQEESSRCSDNSSYEEPLSPLSASSSASRRHPGERDMELPDVHVRDLVALGHHFLPSEPTKWNVEDVYEFIRSLPADQSTAVQGGGIPLPPHRLSGHSPEEAGDGR</sequence>
<comment type="subcellular location">
    <subcellularLocation>
        <location evidence="1">Nucleus</location>
    </subcellularLocation>
</comment>
<evidence type="ECO:0000256" key="6">
    <source>
        <dbReference type="PROSITE-ProRule" id="PRU00367"/>
    </source>
</evidence>
<feature type="region of interest" description="Disordered" evidence="7">
    <location>
        <begin position="142"/>
        <end position="211"/>
    </location>
</feature>
<dbReference type="GO" id="GO:0045892">
    <property type="term" value="P:negative regulation of DNA-templated transcription"/>
    <property type="evidence" value="ECO:0007669"/>
    <property type="project" value="TreeGrafter"/>
</dbReference>
<feature type="region of interest" description="Disordered" evidence="7">
    <location>
        <begin position="226"/>
        <end position="251"/>
    </location>
</feature>
<dbReference type="InterPro" id="IPR038603">
    <property type="entry name" value="Znf_FCS_sf"/>
</dbReference>
<comment type="caution">
    <text evidence="9">The sequence shown here is derived from an EMBL/GenBank/DDBJ whole genome shotgun (WGS) entry which is preliminary data.</text>
</comment>
<dbReference type="Gene3D" id="3.30.60.160">
    <property type="match status" value="1"/>
</dbReference>
<dbReference type="Proteomes" id="UP001142489">
    <property type="component" value="Unassembled WGS sequence"/>
</dbReference>
<dbReference type="EMBL" id="JAPFRF010000020">
    <property type="protein sequence ID" value="KAJ7306569.1"/>
    <property type="molecule type" value="Genomic_DNA"/>
</dbReference>
<dbReference type="PROSITE" id="PS51024">
    <property type="entry name" value="ZF_FCS"/>
    <property type="match status" value="1"/>
</dbReference>
<dbReference type="FunFam" id="3.30.60.160:FF:000002">
    <property type="entry name" value="Polyhomeotic-like protein 2 isoform 1"/>
    <property type="match status" value="1"/>
</dbReference>
<name>A0A9Q0X9H0_9SAUR</name>
<dbReference type="PANTHER" id="PTHR12247:SF86">
    <property type="entry name" value="POLYHOMEOTIC-LIKE PROTEIN 2"/>
    <property type="match status" value="1"/>
</dbReference>
<feature type="compositionally biased region" description="Basic residues" evidence="7">
    <location>
        <begin position="294"/>
        <end position="317"/>
    </location>
</feature>
<keyword evidence="2" id="KW-0479">Metal-binding</keyword>
<keyword evidence="4" id="KW-0862">Zinc</keyword>
<keyword evidence="5" id="KW-0539">Nucleus</keyword>
<feature type="compositionally biased region" description="Low complexity" evidence="7">
    <location>
        <begin position="868"/>
        <end position="883"/>
    </location>
</feature>
<feature type="region of interest" description="Disordered" evidence="7">
    <location>
        <begin position="81"/>
        <end position="116"/>
    </location>
</feature>
<feature type="region of interest" description="Disordered" evidence="7">
    <location>
        <begin position="509"/>
        <end position="556"/>
    </location>
</feature>
<feature type="compositionally biased region" description="Pro residues" evidence="7">
    <location>
        <begin position="598"/>
        <end position="618"/>
    </location>
</feature>
<keyword evidence="3 6" id="KW-0863">Zinc-finger</keyword>
<gene>
    <name evidence="9" type="ORF">JRQ81_009933</name>
</gene>
<proteinExistence type="predicted"/>
<keyword evidence="10" id="KW-1185">Reference proteome</keyword>
<dbReference type="PANTHER" id="PTHR12247">
    <property type="entry name" value="POLYCOMB GROUP PROTEIN"/>
    <property type="match status" value="1"/>
</dbReference>